<dbReference type="KEGG" id="dre:100006878"/>
<evidence type="ECO:0000313" key="3">
    <source>
        <dbReference type="RefSeq" id="XP_009296328.1"/>
    </source>
</evidence>
<dbReference type="InterPro" id="IPR008936">
    <property type="entry name" value="Rho_GTPase_activation_prot"/>
</dbReference>
<keyword evidence="2" id="KW-1185">Reference proteome</keyword>
<dbReference type="Pfam" id="PF00620">
    <property type="entry name" value="RhoGAP"/>
    <property type="match status" value="1"/>
</dbReference>
<dbReference type="RefSeq" id="XP_009296328.1">
    <property type="nucleotide sequence ID" value="XM_009298053.4"/>
</dbReference>
<accession>A0A8M9PEH4</accession>
<dbReference type="SUPFAM" id="SSF48350">
    <property type="entry name" value="GTPase activation domain, GAP"/>
    <property type="match status" value="1"/>
</dbReference>
<sequence>MLTVSKEFNVCVWRNVIHFMFKGTLIVTYNSHLLDSCMSTHLLVFSFLTLFLVQEEAPSKVFGVPLSHLRKTGLMRQGLPLALTHLVGFLEKHGLSTCGLFRVGGTVLRQYELRKCFDRGGFPKMNVEDVHSSAYVLKHFLRTLPGGLIPEPFMIELLKVFKMFRLSKRHKAVKKILDTIPEENYNILCLLTFFLSRVAAASHANRMTTTNLSIEFGPIIFHVPQGPTKLEEEEMCISFTEYMLDNLRHLLPNIYPQASAINTAEGDAVSEAEEDFTPKKCVQQVLLAETSSKPAKIGRLGRLRRRFLHFWQKFGSRNGRCKVEPSGAGDVQ</sequence>
<gene>
    <name evidence="3 4" type="primary">si:dkey-11e23.9</name>
</gene>
<evidence type="ECO:0000313" key="2">
    <source>
        <dbReference type="Proteomes" id="UP000000437"/>
    </source>
</evidence>
<dbReference type="Proteomes" id="UP000000437">
    <property type="component" value="Chromosome 25"/>
</dbReference>
<proteinExistence type="predicted"/>
<dbReference type="GO" id="GO:0007165">
    <property type="term" value="P:signal transduction"/>
    <property type="evidence" value="ECO:0007669"/>
    <property type="project" value="InterPro"/>
</dbReference>
<dbReference type="PROSITE" id="PS50238">
    <property type="entry name" value="RHOGAP"/>
    <property type="match status" value="1"/>
</dbReference>
<dbReference type="AlphaFoldDB" id="A0A8M9PEH4"/>
<accession>A0A8M3AWM4</accession>
<dbReference type="PANTHER" id="PTHR45808">
    <property type="entry name" value="RHO GTPASE-ACTIVATING PROTEIN 68F"/>
    <property type="match status" value="1"/>
</dbReference>
<organism evidence="2 4">
    <name type="scientific">Danio rerio</name>
    <name type="common">Zebrafish</name>
    <name type="synonym">Brachydanio rerio</name>
    <dbReference type="NCBI Taxonomy" id="7955"/>
    <lineage>
        <taxon>Eukaryota</taxon>
        <taxon>Metazoa</taxon>
        <taxon>Chordata</taxon>
        <taxon>Craniata</taxon>
        <taxon>Vertebrata</taxon>
        <taxon>Euteleostomi</taxon>
        <taxon>Actinopterygii</taxon>
        <taxon>Neopterygii</taxon>
        <taxon>Teleostei</taxon>
        <taxon>Ostariophysi</taxon>
        <taxon>Cypriniformes</taxon>
        <taxon>Danionidae</taxon>
        <taxon>Danioninae</taxon>
        <taxon>Danio</taxon>
    </lineage>
</organism>
<feature type="domain" description="Rho-GAP" evidence="1">
    <location>
        <begin position="64"/>
        <end position="251"/>
    </location>
</feature>
<dbReference type="OrthoDB" id="185175at2759"/>
<dbReference type="GeneID" id="100006878"/>
<dbReference type="Gene3D" id="1.10.555.10">
    <property type="entry name" value="Rho GTPase activation protein"/>
    <property type="match status" value="1"/>
</dbReference>
<reference evidence="3 4" key="2">
    <citation type="submission" date="2025-04" db="UniProtKB">
        <authorList>
            <consortium name="RefSeq"/>
        </authorList>
    </citation>
    <scope>IDENTIFICATION</scope>
    <source>
        <strain evidence="3 4">Tuebingen</strain>
    </source>
</reference>
<dbReference type="RefSeq" id="XP_021329552.2">
    <property type="nucleotide sequence ID" value="XM_021473877.2"/>
</dbReference>
<name>A0A8M9PEH4_DANRE</name>
<evidence type="ECO:0000313" key="4">
    <source>
        <dbReference type="RefSeq" id="XP_021329552.2"/>
    </source>
</evidence>
<dbReference type="PANTHER" id="PTHR45808:SF21">
    <property type="entry name" value="RHO GTPASE-ACTIVATING PROTEIN 1 ISOFORM X1-RELATED"/>
    <property type="match status" value="1"/>
</dbReference>
<dbReference type="SMART" id="SM00324">
    <property type="entry name" value="RhoGAP"/>
    <property type="match status" value="1"/>
</dbReference>
<protein>
    <submittedName>
        <fullName evidence="3 4">Rho GTPase-activating protein 1 isoform X1</fullName>
    </submittedName>
</protein>
<reference evidence="2" key="1">
    <citation type="journal article" date="2013" name="Nature">
        <title>The zebrafish reference genome sequence and its relationship to the human genome.</title>
        <authorList>
            <consortium name="Genome Reference Consortium Zebrafish"/>
            <person name="Howe K."/>
            <person name="Clark M.D."/>
            <person name="Torroja C.F."/>
            <person name="Torrance J."/>
            <person name="Berthelot C."/>
            <person name="Muffato M."/>
            <person name="Collins J.E."/>
            <person name="Humphray S."/>
            <person name="McLaren K."/>
            <person name="Matthews L."/>
            <person name="McLaren S."/>
            <person name="Sealy I."/>
            <person name="Caccamo M."/>
            <person name="Churcher C."/>
            <person name="Scott C."/>
            <person name="Barrett J.C."/>
            <person name="Koch R."/>
            <person name="Rauch G.J."/>
            <person name="White S."/>
            <person name="Chow W."/>
            <person name="Kilian B."/>
            <person name="Quintais L.T."/>
            <person name="Guerra-Assuncao J.A."/>
            <person name="Zhou Y."/>
            <person name="Gu Y."/>
            <person name="Yen J."/>
            <person name="Vogel J.H."/>
            <person name="Eyre T."/>
            <person name="Redmond S."/>
            <person name="Banerjee R."/>
            <person name="Chi J."/>
            <person name="Fu B."/>
            <person name="Langley E."/>
            <person name="Maguire S.F."/>
            <person name="Laird G.K."/>
            <person name="Lloyd D."/>
            <person name="Kenyon E."/>
            <person name="Donaldson S."/>
            <person name="Sehra H."/>
            <person name="Almeida-King J."/>
            <person name="Loveland J."/>
            <person name="Trevanion S."/>
            <person name="Jones M."/>
            <person name="Quail M."/>
            <person name="Willey D."/>
            <person name="Hunt A."/>
            <person name="Burton J."/>
            <person name="Sims S."/>
            <person name="McLay K."/>
            <person name="Plumb B."/>
            <person name="Davis J."/>
            <person name="Clee C."/>
            <person name="Oliver K."/>
            <person name="Clark R."/>
            <person name="Riddle C."/>
            <person name="Elliot D."/>
            <person name="Eliott D."/>
            <person name="Threadgold G."/>
            <person name="Harden G."/>
            <person name="Ware D."/>
            <person name="Begum S."/>
            <person name="Mortimore B."/>
            <person name="Mortimer B."/>
            <person name="Kerry G."/>
            <person name="Heath P."/>
            <person name="Phillimore B."/>
            <person name="Tracey A."/>
            <person name="Corby N."/>
            <person name="Dunn M."/>
            <person name="Johnson C."/>
            <person name="Wood J."/>
            <person name="Clark S."/>
            <person name="Pelan S."/>
            <person name="Griffiths G."/>
            <person name="Smith M."/>
            <person name="Glithero R."/>
            <person name="Howden P."/>
            <person name="Barker N."/>
            <person name="Lloyd C."/>
            <person name="Stevens C."/>
            <person name="Harley J."/>
            <person name="Holt K."/>
            <person name="Panagiotidis G."/>
            <person name="Lovell J."/>
            <person name="Beasley H."/>
            <person name="Henderson C."/>
            <person name="Gordon D."/>
            <person name="Auger K."/>
            <person name="Wright D."/>
            <person name="Collins J."/>
            <person name="Raisen C."/>
            <person name="Dyer L."/>
            <person name="Leung K."/>
            <person name="Robertson L."/>
            <person name="Ambridge K."/>
            <person name="Leongamornlert D."/>
            <person name="McGuire S."/>
            <person name="Gilderthorp R."/>
            <person name="Griffiths C."/>
            <person name="Manthravadi D."/>
            <person name="Nichol S."/>
            <person name="Barker G."/>
            <person name="Whitehead S."/>
            <person name="Kay M."/>
            <person name="Brown J."/>
            <person name="Murnane C."/>
            <person name="Gray E."/>
            <person name="Humphries M."/>
            <person name="Sycamore N."/>
            <person name="Barker D."/>
            <person name="Saunders D."/>
            <person name="Wallis J."/>
            <person name="Babbage A."/>
            <person name="Hammond S."/>
            <person name="Mashreghi-Mohammadi M."/>
            <person name="Barr L."/>
            <person name="Martin S."/>
            <person name="Wray P."/>
            <person name="Ellington A."/>
            <person name="Matthews N."/>
            <person name="Ellwood M."/>
            <person name="Woodmansey R."/>
            <person name="Clark G."/>
            <person name="Cooper J."/>
            <person name="Cooper J."/>
            <person name="Tromans A."/>
            <person name="Grafham D."/>
            <person name="Skuce C."/>
            <person name="Pandian R."/>
            <person name="Andrews R."/>
            <person name="Harrison E."/>
            <person name="Kimberley A."/>
            <person name="Garnett J."/>
            <person name="Fosker N."/>
            <person name="Hall R."/>
            <person name="Garner P."/>
            <person name="Kelly D."/>
            <person name="Bird C."/>
            <person name="Palmer S."/>
            <person name="Gehring I."/>
            <person name="Berger A."/>
            <person name="Dooley C.M."/>
            <person name="Ersan-Urun Z."/>
            <person name="Eser C."/>
            <person name="Geiger H."/>
            <person name="Geisler M."/>
            <person name="Karotki L."/>
            <person name="Kirn A."/>
            <person name="Konantz J."/>
            <person name="Konantz M."/>
            <person name="Oberlander M."/>
            <person name="Rudolph-Geiger S."/>
            <person name="Teucke M."/>
            <person name="Lanz C."/>
            <person name="Raddatz G."/>
            <person name="Osoegawa K."/>
            <person name="Zhu B."/>
            <person name="Rapp A."/>
            <person name="Widaa S."/>
            <person name="Langford C."/>
            <person name="Yang F."/>
            <person name="Schuster S.C."/>
            <person name="Carter N.P."/>
            <person name="Harrow J."/>
            <person name="Ning Z."/>
            <person name="Herrero J."/>
            <person name="Searle S.M."/>
            <person name="Enright A."/>
            <person name="Geisler R."/>
            <person name="Plasterk R.H."/>
            <person name="Lee C."/>
            <person name="Westerfield M."/>
            <person name="de Jong P.J."/>
            <person name="Zon L.I."/>
            <person name="Postlethwait J.H."/>
            <person name="Nusslein-Volhard C."/>
            <person name="Hubbard T.J."/>
            <person name="Roest Crollius H."/>
            <person name="Rogers J."/>
            <person name="Stemple D.L."/>
        </authorList>
    </citation>
    <scope>NUCLEOTIDE SEQUENCE [LARGE SCALE GENOMIC DNA]</scope>
</reference>
<evidence type="ECO:0000259" key="1">
    <source>
        <dbReference type="PROSITE" id="PS50238"/>
    </source>
</evidence>
<dbReference type="InterPro" id="IPR000198">
    <property type="entry name" value="RhoGAP_dom"/>
</dbReference>